<dbReference type="EnsemblFungi" id="EJT68582">
    <property type="protein sequence ID" value="EJT68582"/>
    <property type="gene ID" value="GGTG_13842"/>
</dbReference>
<reference evidence="1" key="3">
    <citation type="submission" date="2010-09" db="EMBL/GenBank/DDBJ databases">
        <title>Annotation of Gaeumannomyces graminis var. tritici R3-111a-1.</title>
        <authorList>
            <consortium name="The Broad Institute Genome Sequencing Platform"/>
            <person name="Ma L.-J."/>
            <person name="Dead R."/>
            <person name="Young S.K."/>
            <person name="Zeng Q."/>
            <person name="Gargeya S."/>
            <person name="Fitzgerald M."/>
            <person name="Haas B."/>
            <person name="Abouelleil A."/>
            <person name="Alvarado L."/>
            <person name="Arachchi H.M."/>
            <person name="Berlin A."/>
            <person name="Brown A."/>
            <person name="Chapman S.B."/>
            <person name="Chen Z."/>
            <person name="Dunbar C."/>
            <person name="Freedman E."/>
            <person name="Gearin G."/>
            <person name="Gellesch M."/>
            <person name="Goldberg J."/>
            <person name="Griggs A."/>
            <person name="Gujja S."/>
            <person name="Heiman D."/>
            <person name="Howarth C."/>
            <person name="Larson L."/>
            <person name="Lui A."/>
            <person name="MacDonald P.J.P."/>
            <person name="Mehta T."/>
            <person name="Montmayeur A."/>
            <person name="Murphy C."/>
            <person name="Neiman D."/>
            <person name="Pearson M."/>
            <person name="Priest M."/>
            <person name="Roberts A."/>
            <person name="Saif S."/>
            <person name="Shea T."/>
            <person name="Shenoy N."/>
            <person name="Sisk P."/>
            <person name="Stolte C."/>
            <person name="Sykes S."/>
            <person name="Yandava C."/>
            <person name="Wortman J."/>
            <person name="Nusbaum C."/>
            <person name="Birren B."/>
        </authorList>
    </citation>
    <scope>NUCLEOTIDE SEQUENCE</scope>
    <source>
        <strain evidence="1">R3-111a-1</strain>
    </source>
</reference>
<protein>
    <submittedName>
        <fullName evidence="1 2">Uncharacterized protein</fullName>
    </submittedName>
</protein>
<reference evidence="2" key="4">
    <citation type="journal article" date="2015" name="G3 (Bethesda)">
        <title>Genome sequences of three phytopathogenic species of the Magnaporthaceae family of fungi.</title>
        <authorList>
            <person name="Okagaki L.H."/>
            <person name="Nunes C.C."/>
            <person name="Sailsbery J."/>
            <person name="Clay B."/>
            <person name="Brown D."/>
            <person name="John T."/>
            <person name="Oh Y."/>
            <person name="Young N."/>
            <person name="Fitzgerald M."/>
            <person name="Haas B.J."/>
            <person name="Zeng Q."/>
            <person name="Young S."/>
            <person name="Adiconis X."/>
            <person name="Fan L."/>
            <person name="Levin J.Z."/>
            <person name="Mitchell T.K."/>
            <person name="Okubara P.A."/>
            <person name="Farman M.L."/>
            <person name="Kohn L.M."/>
            <person name="Birren B."/>
            <person name="Ma L.-J."/>
            <person name="Dean R.A."/>
        </authorList>
    </citation>
    <scope>NUCLEOTIDE SEQUENCE</scope>
    <source>
        <strain evidence="2">R3-111a-1</strain>
    </source>
</reference>
<keyword evidence="3" id="KW-1185">Reference proteome</keyword>
<dbReference type="VEuPathDB" id="FungiDB:GGTG_13842"/>
<evidence type="ECO:0000313" key="1">
    <source>
        <dbReference type="EMBL" id="EJT68582.1"/>
    </source>
</evidence>
<name>J3PJZ8_GAET3</name>
<sequence length="133" mass="14405">MKTLAPGGELEEAQTHTVAGKVRVWRSFTCGRCVVSYDMACIGLGSRGASSTRDPYVPLRVAEEESWVLANGGAGSVDRILNLLVPGCPLRANYFRPVSPGPARRPRDPAAKRPRAGFLIEHKCACSLIHRCD</sequence>
<reference evidence="3" key="1">
    <citation type="submission" date="2010-07" db="EMBL/GenBank/DDBJ databases">
        <title>The genome sequence of Gaeumannomyces graminis var. tritici strain R3-111a-1.</title>
        <authorList>
            <consortium name="The Broad Institute Genome Sequencing Platform"/>
            <person name="Ma L.-J."/>
            <person name="Dead R."/>
            <person name="Young S."/>
            <person name="Zeng Q."/>
            <person name="Koehrsen M."/>
            <person name="Alvarado L."/>
            <person name="Berlin A."/>
            <person name="Chapman S.B."/>
            <person name="Chen Z."/>
            <person name="Freedman E."/>
            <person name="Gellesch M."/>
            <person name="Goldberg J."/>
            <person name="Griggs A."/>
            <person name="Gujja S."/>
            <person name="Heilman E.R."/>
            <person name="Heiman D."/>
            <person name="Hepburn T."/>
            <person name="Howarth C."/>
            <person name="Jen D."/>
            <person name="Larson L."/>
            <person name="Mehta T."/>
            <person name="Neiman D."/>
            <person name="Pearson M."/>
            <person name="Roberts A."/>
            <person name="Saif S."/>
            <person name="Shea T."/>
            <person name="Shenoy N."/>
            <person name="Sisk P."/>
            <person name="Stolte C."/>
            <person name="Sykes S."/>
            <person name="Walk T."/>
            <person name="White J."/>
            <person name="Yandava C."/>
            <person name="Haas B."/>
            <person name="Nusbaum C."/>
            <person name="Birren B."/>
        </authorList>
    </citation>
    <scope>NUCLEOTIDE SEQUENCE [LARGE SCALE GENOMIC DNA]</scope>
    <source>
        <strain evidence="3">R3-111a-1</strain>
    </source>
</reference>
<dbReference type="Proteomes" id="UP000006039">
    <property type="component" value="Unassembled WGS sequence"/>
</dbReference>
<dbReference type="RefSeq" id="XP_009230027.1">
    <property type="nucleotide sequence ID" value="XM_009231763.1"/>
</dbReference>
<reference evidence="2" key="5">
    <citation type="submission" date="2018-04" db="UniProtKB">
        <authorList>
            <consortium name="EnsemblFungi"/>
        </authorList>
    </citation>
    <scope>IDENTIFICATION</scope>
    <source>
        <strain evidence="2">R3-111a-1</strain>
    </source>
</reference>
<dbReference type="GeneID" id="20354300"/>
<proteinExistence type="predicted"/>
<dbReference type="EMBL" id="GL385457">
    <property type="protein sequence ID" value="EJT68582.1"/>
    <property type="molecule type" value="Genomic_DNA"/>
</dbReference>
<dbReference type="AlphaFoldDB" id="J3PJZ8"/>
<dbReference type="HOGENOM" id="CLU_1906873_0_0_1"/>
<evidence type="ECO:0000313" key="3">
    <source>
        <dbReference type="Proteomes" id="UP000006039"/>
    </source>
</evidence>
<gene>
    <name evidence="2" type="primary">20354300</name>
    <name evidence="1" type="ORF">GGTG_13842</name>
</gene>
<evidence type="ECO:0000313" key="2">
    <source>
        <dbReference type="EnsemblFungi" id="EJT68582"/>
    </source>
</evidence>
<accession>J3PJZ8</accession>
<reference evidence="1" key="2">
    <citation type="submission" date="2010-07" db="EMBL/GenBank/DDBJ databases">
        <authorList>
            <consortium name="The Broad Institute Genome Sequencing Platform"/>
            <consortium name="Broad Institute Genome Sequencing Center for Infectious Disease"/>
            <person name="Ma L.-J."/>
            <person name="Dead R."/>
            <person name="Young S."/>
            <person name="Zeng Q."/>
            <person name="Koehrsen M."/>
            <person name="Alvarado L."/>
            <person name="Berlin A."/>
            <person name="Chapman S.B."/>
            <person name="Chen Z."/>
            <person name="Freedman E."/>
            <person name="Gellesch M."/>
            <person name="Goldberg J."/>
            <person name="Griggs A."/>
            <person name="Gujja S."/>
            <person name="Heilman E.R."/>
            <person name="Heiman D."/>
            <person name="Hepburn T."/>
            <person name="Howarth C."/>
            <person name="Jen D."/>
            <person name="Larson L."/>
            <person name="Mehta T."/>
            <person name="Neiman D."/>
            <person name="Pearson M."/>
            <person name="Roberts A."/>
            <person name="Saif S."/>
            <person name="Shea T."/>
            <person name="Shenoy N."/>
            <person name="Sisk P."/>
            <person name="Stolte C."/>
            <person name="Sykes S."/>
            <person name="Walk T."/>
            <person name="White J."/>
            <person name="Yandava C."/>
            <person name="Haas B."/>
            <person name="Nusbaum C."/>
            <person name="Birren B."/>
        </authorList>
    </citation>
    <scope>NUCLEOTIDE SEQUENCE</scope>
    <source>
        <strain evidence="1">R3-111a-1</strain>
    </source>
</reference>
<organism evidence="1">
    <name type="scientific">Gaeumannomyces tritici (strain R3-111a-1)</name>
    <name type="common">Wheat and barley take-all root rot fungus</name>
    <name type="synonym">Gaeumannomyces graminis var. tritici</name>
    <dbReference type="NCBI Taxonomy" id="644352"/>
    <lineage>
        <taxon>Eukaryota</taxon>
        <taxon>Fungi</taxon>
        <taxon>Dikarya</taxon>
        <taxon>Ascomycota</taxon>
        <taxon>Pezizomycotina</taxon>
        <taxon>Sordariomycetes</taxon>
        <taxon>Sordariomycetidae</taxon>
        <taxon>Magnaporthales</taxon>
        <taxon>Magnaporthaceae</taxon>
        <taxon>Gaeumannomyces</taxon>
    </lineage>
</organism>